<dbReference type="EMBL" id="JBHULB010000068">
    <property type="protein sequence ID" value="MFD2588144.1"/>
    <property type="molecule type" value="Genomic_DNA"/>
</dbReference>
<gene>
    <name evidence="1" type="ORF">ACFSQJ_14465</name>
</gene>
<dbReference type="NCBIfam" id="TIGR02574">
    <property type="entry name" value="stabl_TIGR02574"/>
    <property type="match status" value="1"/>
</dbReference>
<accession>A0ABW5N282</accession>
<reference evidence="2" key="1">
    <citation type="journal article" date="2019" name="Int. J. Syst. Evol. Microbiol.">
        <title>The Global Catalogue of Microorganisms (GCM) 10K type strain sequencing project: providing services to taxonomists for standard genome sequencing and annotation.</title>
        <authorList>
            <consortium name="The Broad Institute Genomics Platform"/>
            <consortium name="The Broad Institute Genome Sequencing Center for Infectious Disease"/>
            <person name="Wu L."/>
            <person name="Ma J."/>
        </authorList>
    </citation>
    <scope>NUCLEOTIDE SEQUENCE [LARGE SCALE GENOMIC DNA]</scope>
    <source>
        <strain evidence="2">KCTC 52368</strain>
    </source>
</reference>
<organism evidence="1 2">
    <name type="scientific">Croceitalea marina</name>
    <dbReference type="NCBI Taxonomy" id="1775166"/>
    <lineage>
        <taxon>Bacteria</taxon>
        <taxon>Pseudomonadati</taxon>
        <taxon>Bacteroidota</taxon>
        <taxon>Flavobacteriia</taxon>
        <taxon>Flavobacteriales</taxon>
        <taxon>Flavobacteriaceae</taxon>
        <taxon>Croceitalea</taxon>
    </lineage>
</organism>
<sequence length="70" mass="8491">MDLEKILKLSTEERLDLIEKIWDSIETDSIQLSQAQKEELDNRLERHKSGKAKYYTWEEVKIKLDQKRKK</sequence>
<comment type="caution">
    <text evidence="1">The sequence shown here is derived from an EMBL/GenBank/DDBJ whole genome shotgun (WGS) entry which is preliminary data.</text>
</comment>
<dbReference type="Proteomes" id="UP001597526">
    <property type="component" value="Unassembled WGS sequence"/>
</dbReference>
<dbReference type="Pfam" id="PF09720">
    <property type="entry name" value="Unstab_antitox"/>
    <property type="match status" value="1"/>
</dbReference>
<name>A0ABW5N282_9FLAO</name>
<keyword evidence="2" id="KW-1185">Reference proteome</keyword>
<protein>
    <submittedName>
        <fullName evidence="1">Addiction module protein</fullName>
    </submittedName>
</protein>
<evidence type="ECO:0000313" key="2">
    <source>
        <dbReference type="Proteomes" id="UP001597526"/>
    </source>
</evidence>
<dbReference type="RefSeq" id="WP_339142043.1">
    <property type="nucleotide sequence ID" value="NZ_JBHULB010000068.1"/>
</dbReference>
<proteinExistence type="predicted"/>
<dbReference type="InterPro" id="IPR013406">
    <property type="entry name" value="CHP02574_addiction_mod"/>
</dbReference>
<evidence type="ECO:0000313" key="1">
    <source>
        <dbReference type="EMBL" id="MFD2588144.1"/>
    </source>
</evidence>